<dbReference type="GO" id="GO:0000785">
    <property type="term" value="C:chromatin"/>
    <property type="evidence" value="ECO:0007669"/>
    <property type="project" value="TreeGrafter"/>
</dbReference>
<dbReference type="PANTHER" id="PTHR40626:SF10">
    <property type="entry name" value="C2H2-TYPE DOMAIN-CONTAINING PROTEIN"/>
    <property type="match status" value="1"/>
</dbReference>
<evidence type="ECO:0000259" key="7">
    <source>
        <dbReference type="Pfam" id="PF04082"/>
    </source>
</evidence>
<evidence type="ECO:0000256" key="6">
    <source>
        <dbReference type="ARBA" id="ARBA00023242"/>
    </source>
</evidence>
<evidence type="ECO:0000256" key="5">
    <source>
        <dbReference type="ARBA" id="ARBA00022833"/>
    </source>
</evidence>
<evidence type="ECO:0000313" key="8">
    <source>
        <dbReference type="EMBL" id="KAK5059839.1"/>
    </source>
</evidence>
<dbReference type="InterPro" id="IPR051059">
    <property type="entry name" value="VerF-like"/>
</dbReference>
<evidence type="ECO:0000256" key="4">
    <source>
        <dbReference type="ARBA" id="ARBA00022771"/>
    </source>
</evidence>
<keyword evidence="6" id="KW-0539">Nucleus</keyword>
<evidence type="ECO:0000256" key="2">
    <source>
        <dbReference type="ARBA" id="ARBA00022723"/>
    </source>
</evidence>
<gene>
    <name evidence="8" type="ORF">LTR84_009722</name>
</gene>
<comment type="caution">
    <text evidence="8">The sequence shown here is derived from an EMBL/GenBank/DDBJ whole genome shotgun (WGS) entry which is preliminary data.</text>
</comment>
<proteinExistence type="predicted"/>
<protein>
    <recommendedName>
        <fullName evidence="7">Xylanolytic transcriptional activator regulatory domain-containing protein</fullName>
    </recommendedName>
</protein>
<dbReference type="CDD" id="cd12148">
    <property type="entry name" value="fungal_TF_MHR"/>
    <property type="match status" value="1"/>
</dbReference>
<sequence length="462" mass="52216">MKSALNTHEEEARDVSGSASTSLDFSWDLELSTQYLLPDSVFDLDLSPQDDYGSIEHARVSSFPRFSSHLPDINENEAELDCIDDQSEDAMYNVQPVPWSINSNQYDDFCLRLKAEIKGNSLERSLPSRNVLSRNLESFFRCSQEQLPFIHQTSFSIVHRSVGLTLAVVTLGSLFRFEHSQAMELYKIAKAVLREWTNREHLELSAELLSESEDLLHDSPDELERIQTYILLTNFASWIGPSSLPEAILMGHQLSILVMQSRTCDSDEMPDNIDWVAWVTTEERRRTIFAAYALLNLHRIAYGNPSKLCNQDIGVCVPGTAAAWKAKSHTQWLAAPRPVECLFQDLLSALLEGTTLSQATYLSAFANYVLIHGILQQMDMECSSSTKMLSPNKMEIFERALRAWQSSWELTSESTLDPLSSKGPLALNATALFRIAYMRLLPDFHSREGFFSDMTLSHGPQL</sequence>
<keyword evidence="9" id="KW-1185">Reference proteome</keyword>
<keyword evidence="2" id="KW-0479">Metal-binding</keyword>
<name>A0AAV9NK82_9EURO</name>
<dbReference type="GO" id="GO:0006351">
    <property type="term" value="P:DNA-templated transcription"/>
    <property type="evidence" value="ECO:0007669"/>
    <property type="project" value="InterPro"/>
</dbReference>
<dbReference type="InterPro" id="IPR007219">
    <property type="entry name" value="XnlR_reg_dom"/>
</dbReference>
<dbReference type="RefSeq" id="XP_064709660.1">
    <property type="nucleotide sequence ID" value="XM_064853261.1"/>
</dbReference>
<evidence type="ECO:0000313" key="9">
    <source>
        <dbReference type="Proteomes" id="UP001358417"/>
    </source>
</evidence>
<dbReference type="GO" id="GO:0008270">
    <property type="term" value="F:zinc ion binding"/>
    <property type="evidence" value="ECO:0007669"/>
    <property type="project" value="UniProtKB-KW"/>
</dbReference>
<accession>A0AAV9NK82</accession>
<evidence type="ECO:0000256" key="3">
    <source>
        <dbReference type="ARBA" id="ARBA00022737"/>
    </source>
</evidence>
<keyword evidence="4" id="KW-0863">Zinc-finger</keyword>
<dbReference type="Proteomes" id="UP001358417">
    <property type="component" value="Unassembled WGS sequence"/>
</dbReference>
<keyword evidence="3" id="KW-0677">Repeat</keyword>
<organism evidence="8 9">
    <name type="scientific">Exophiala bonariae</name>
    <dbReference type="NCBI Taxonomy" id="1690606"/>
    <lineage>
        <taxon>Eukaryota</taxon>
        <taxon>Fungi</taxon>
        <taxon>Dikarya</taxon>
        <taxon>Ascomycota</taxon>
        <taxon>Pezizomycotina</taxon>
        <taxon>Eurotiomycetes</taxon>
        <taxon>Chaetothyriomycetidae</taxon>
        <taxon>Chaetothyriales</taxon>
        <taxon>Herpotrichiellaceae</taxon>
        <taxon>Exophiala</taxon>
    </lineage>
</organism>
<dbReference type="GeneID" id="89977880"/>
<comment type="subcellular location">
    <subcellularLocation>
        <location evidence="1">Nucleus</location>
    </subcellularLocation>
</comment>
<evidence type="ECO:0000256" key="1">
    <source>
        <dbReference type="ARBA" id="ARBA00004123"/>
    </source>
</evidence>
<dbReference type="GO" id="GO:0005634">
    <property type="term" value="C:nucleus"/>
    <property type="evidence" value="ECO:0007669"/>
    <property type="project" value="UniProtKB-SubCell"/>
</dbReference>
<reference evidence="8 9" key="1">
    <citation type="submission" date="2023-08" db="EMBL/GenBank/DDBJ databases">
        <title>Black Yeasts Isolated from many extreme environments.</title>
        <authorList>
            <person name="Coleine C."/>
            <person name="Stajich J.E."/>
            <person name="Selbmann L."/>
        </authorList>
    </citation>
    <scope>NUCLEOTIDE SEQUENCE [LARGE SCALE GENOMIC DNA]</scope>
    <source>
        <strain evidence="8 9">CCFEE 5792</strain>
    </source>
</reference>
<dbReference type="GO" id="GO:0000978">
    <property type="term" value="F:RNA polymerase II cis-regulatory region sequence-specific DNA binding"/>
    <property type="evidence" value="ECO:0007669"/>
    <property type="project" value="InterPro"/>
</dbReference>
<dbReference type="EMBL" id="JAVRRD010000004">
    <property type="protein sequence ID" value="KAK5059839.1"/>
    <property type="molecule type" value="Genomic_DNA"/>
</dbReference>
<dbReference type="GO" id="GO:0000981">
    <property type="term" value="F:DNA-binding transcription factor activity, RNA polymerase II-specific"/>
    <property type="evidence" value="ECO:0007669"/>
    <property type="project" value="InterPro"/>
</dbReference>
<dbReference type="Pfam" id="PF04082">
    <property type="entry name" value="Fungal_trans"/>
    <property type="match status" value="1"/>
</dbReference>
<dbReference type="AlphaFoldDB" id="A0AAV9NK82"/>
<dbReference type="PANTHER" id="PTHR40626">
    <property type="entry name" value="MIP31509P"/>
    <property type="match status" value="1"/>
</dbReference>
<keyword evidence="5" id="KW-0862">Zinc</keyword>
<feature type="domain" description="Xylanolytic transcriptional activator regulatory" evidence="7">
    <location>
        <begin position="136"/>
        <end position="404"/>
    </location>
</feature>